<dbReference type="EMBL" id="VSWD01000008">
    <property type="protein sequence ID" value="KAK3094826.1"/>
    <property type="molecule type" value="Genomic_DNA"/>
</dbReference>
<keyword evidence="3" id="KW-1185">Reference proteome</keyword>
<dbReference type="AlphaFoldDB" id="A0AA88Y5Q8"/>
<keyword evidence="1" id="KW-0472">Membrane</keyword>
<evidence type="ECO:0000313" key="2">
    <source>
        <dbReference type="EMBL" id="KAK3094826.1"/>
    </source>
</evidence>
<name>A0AA88Y5Q8_PINIB</name>
<protein>
    <submittedName>
        <fullName evidence="2">Uncharacterized protein</fullName>
    </submittedName>
</protein>
<feature type="transmembrane region" description="Helical" evidence="1">
    <location>
        <begin position="27"/>
        <end position="47"/>
    </location>
</feature>
<keyword evidence="1" id="KW-0812">Transmembrane</keyword>
<dbReference type="Proteomes" id="UP001186944">
    <property type="component" value="Unassembled WGS sequence"/>
</dbReference>
<sequence>SVEEIKPAPLFYESAPTIGGLSHQDTAILAGVLTGLATFLFLALPILCCLCPLPCCAACGRGGAAAAAKKKSAGAIGAQKARQLETISARSTDVESVNSFRSFSKEWDKLDKYDYDNLHEVDMRLPRVWLESLRGVPGHQLDDKLRELETGWEGQDIRQSELERRDLYSNEYASGELDHVGGGMGGVMAGGMGGGMSTGGTYVSAMGGGGGYTNASYEGMEGPIEIERTRQINIETTTSQLPEAEYIYAKDFRQ</sequence>
<organism evidence="2 3">
    <name type="scientific">Pinctada imbricata</name>
    <name type="common">Atlantic pearl-oyster</name>
    <name type="synonym">Pinctada martensii</name>
    <dbReference type="NCBI Taxonomy" id="66713"/>
    <lineage>
        <taxon>Eukaryota</taxon>
        <taxon>Metazoa</taxon>
        <taxon>Spiralia</taxon>
        <taxon>Lophotrochozoa</taxon>
        <taxon>Mollusca</taxon>
        <taxon>Bivalvia</taxon>
        <taxon>Autobranchia</taxon>
        <taxon>Pteriomorphia</taxon>
        <taxon>Pterioida</taxon>
        <taxon>Pterioidea</taxon>
        <taxon>Pteriidae</taxon>
        <taxon>Pinctada</taxon>
    </lineage>
</organism>
<evidence type="ECO:0000313" key="3">
    <source>
        <dbReference type="Proteomes" id="UP001186944"/>
    </source>
</evidence>
<keyword evidence="1" id="KW-1133">Transmembrane helix</keyword>
<gene>
    <name evidence="2" type="ORF">FSP39_006788</name>
</gene>
<comment type="caution">
    <text evidence="2">The sequence shown here is derived from an EMBL/GenBank/DDBJ whole genome shotgun (WGS) entry which is preliminary data.</text>
</comment>
<feature type="non-terminal residue" evidence="2">
    <location>
        <position position="1"/>
    </location>
</feature>
<reference evidence="2" key="1">
    <citation type="submission" date="2019-08" db="EMBL/GenBank/DDBJ databases">
        <title>The improved chromosome-level genome for the pearl oyster Pinctada fucata martensii using PacBio sequencing and Hi-C.</title>
        <authorList>
            <person name="Zheng Z."/>
        </authorList>
    </citation>
    <scope>NUCLEOTIDE SEQUENCE</scope>
    <source>
        <strain evidence="2">ZZ-2019</strain>
        <tissue evidence="2">Adductor muscle</tissue>
    </source>
</reference>
<evidence type="ECO:0000256" key="1">
    <source>
        <dbReference type="SAM" id="Phobius"/>
    </source>
</evidence>
<accession>A0AA88Y5Q8</accession>
<proteinExistence type="predicted"/>